<evidence type="ECO:0000313" key="1">
    <source>
        <dbReference type="Ensembl" id="ENSPLAP00000014238.1"/>
    </source>
</evidence>
<dbReference type="Ensembl" id="ENSPLAT00000030239.1">
    <property type="protein sequence ID" value="ENSPLAP00000014238.1"/>
    <property type="gene ID" value="ENSPLAG00000017874.1"/>
</dbReference>
<accession>A0A3B3UMZ8</accession>
<reference evidence="1" key="2">
    <citation type="submission" date="2025-09" db="UniProtKB">
        <authorList>
            <consortium name="Ensembl"/>
        </authorList>
    </citation>
    <scope>IDENTIFICATION</scope>
</reference>
<dbReference type="STRING" id="48699.ENSPLAP00000014238"/>
<reference evidence="1" key="1">
    <citation type="submission" date="2025-08" db="UniProtKB">
        <authorList>
            <consortium name="Ensembl"/>
        </authorList>
    </citation>
    <scope>IDENTIFICATION</scope>
</reference>
<keyword evidence="2" id="KW-1185">Reference proteome</keyword>
<dbReference type="Proteomes" id="UP000261500">
    <property type="component" value="Unplaced"/>
</dbReference>
<dbReference type="GeneTree" id="ENSGT00940000177094"/>
<sequence length="194" mass="23988">CRTRWCRTRWCRTGWCRTRCRTRWCRTRWCRTRWCKTRWCRTRCCRTRWCRTRWCRTSWCRTRSRWCRTRWCRTRWCRTRWCRTRWCRTRWCRSGWCRTRCSPRSVSSVPLLHQRPAALLSPTLKGMQTHMKRGPLVLKISRLCSSHFLPSYLSLDAIRMLVGCLPCQHMHTNTHWVVERLTNCCCTLCSLGRL</sequence>
<organism evidence="1 2">
    <name type="scientific">Poecilia latipinna</name>
    <name type="common">sailfin molly</name>
    <dbReference type="NCBI Taxonomy" id="48699"/>
    <lineage>
        <taxon>Eukaryota</taxon>
        <taxon>Metazoa</taxon>
        <taxon>Chordata</taxon>
        <taxon>Craniata</taxon>
        <taxon>Vertebrata</taxon>
        <taxon>Euteleostomi</taxon>
        <taxon>Actinopterygii</taxon>
        <taxon>Neopterygii</taxon>
        <taxon>Teleostei</taxon>
        <taxon>Neoteleostei</taxon>
        <taxon>Acanthomorphata</taxon>
        <taxon>Ovalentaria</taxon>
        <taxon>Atherinomorphae</taxon>
        <taxon>Cyprinodontiformes</taxon>
        <taxon>Poeciliidae</taxon>
        <taxon>Poeciliinae</taxon>
        <taxon>Poecilia</taxon>
    </lineage>
</organism>
<protein>
    <submittedName>
        <fullName evidence="1">Uncharacterized protein</fullName>
    </submittedName>
</protein>
<evidence type="ECO:0000313" key="2">
    <source>
        <dbReference type="Proteomes" id="UP000261500"/>
    </source>
</evidence>
<dbReference type="AlphaFoldDB" id="A0A3B3UMZ8"/>
<proteinExistence type="predicted"/>
<name>A0A3B3UMZ8_9TELE</name>